<sequence>MFCLLHHFFVHPHVWGCAVCGWCVCVWGVWGAPPFFFMPAVRGGLVFSCSRIRDYVNPCSGLGCGWGGGGVFVITDSWWRFQTHHQPAPAIGSLHQVHKTHKYSQLSRLHRYVISDIHTMLRTPVSNNDLTRSEILRVDALGVVVASPMTMAKYVQYRAVTSLRPLSSR</sequence>
<protein>
    <submittedName>
        <fullName evidence="1">Uncharacterized protein</fullName>
    </submittedName>
</protein>
<organism evidence="1 2">
    <name type="scientific">Corynebacterium rouxii</name>
    <dbReference type="NCBI Taxonomy" id="2719119"/>
    <lineage>
        <taxon>Bacteria</taxon>
        <taxon>Bacillati</taxon>
        <taxon>Actinomycetota</taxon>
        <taxon>Actinomycetes</taxon>
        <taxon>Mycobacteriales</taxon>
        <taxon>Corynebacteriaceae</taxon>
        <taxon>Corynebacterium</taxon>
    </lineage>
</organism>
<gene>
    <name evidence="1" type="ORF">FRC0190_02172</name>
</gene>
<name>A0A6I8MIR0_9CORY</name>
<accession>A0A6I8MIR0</accession>
<dbReference type="EMBL" id="LR738855">
    <property type="protein sequence ID" value="VZH86252.1"/>
    <property type="molecule type" value="Genomic_DNA"/>
</dbReference>
<dbReference type="Proteomes" id="UP000423525">
    <property type="component" value="Chromosome"/>
</dbReference>
<proteinExistence type="predicted"/>
<evidence type="ECO:0000313" key="1">
    <source>
        <dbReference type="EMBL" id="VZH86252.1"/>
    </source>
</evidence>
<dbReference type="AlphaFoldDB" id="A0A6I8MIR0"/>
<reference evidence="1 2" key="1">
    <citation type="submission" date="2019-11" db="EMBL/GenBank/DDBJ databases">
        <authorList>
            <person name="Brisse S."/>
        </authorList>
    </citation>
    <scope>NUCLEOTIDE SEQUENCE [LARGE SCALE GENOMIC DNA]</scope>
    <source>
        <strain evidence="1">FRC0190</strain>
    </source>
</reference>
<evidence type="ECO:0000313" key="2">
    <source>
        <dbReference type="Proteomes" id="UP000423525"/>
    </source>
</evidence>
<dbReference type="KEGG" id="crf:FRC0190_02172"/>